<proteinExistence type="predicted"/>
<dbReference type="EMBL" id="CM042012">
    <property type="protein sequence ID" value="KAI3751000.1"/>
    <property type="molecule type" value="Genomic_DNA"/>
</dbReference>
<keyword evidence="2" id="KW-1185">Reference proteome</keyword>
<reference evidence="1 2" key="2">
    <citation type="journal article" date="2022" name="Mol. Ecol. Resour.">
        <title>The genomes of chicory, endive, great burdock and yacon provide insights into Asteraceae paleo-polyploidization history and plant inulin production.</title>
        <authorList>
            <person name="Fan W."/>
            <person name="Wang S."/>
            <person name="Wang H."/>
            <person name="Wang A."/>
            <person name="Jiang F."/>
            <person name="Liu H."/>
            <person name="Zhao H."/>
            <person name="Xu D."/>
            <person name="Zhang Y."/>
        </authorList>
    </citation>
    <scope>NUCLEOTIDE SEQUENCE [LARGE SCALE GENOMIC DNA]</scope>
    <source>
        <strain evidence="2">cv. Punajuju</strain>
        <tissue evidence="1">Leaves</tissue>
    </source>
</reference>
<name>A0ACB9DX61_CICIN</name>
<accession>A0ACB9DX61</accession>
<evidence type="ECO:0000313" key="1">
    <source>
        <dbReference type="EMBL" id="KAI3751000.1"/>
    </source>
</evidence>
<evidence type="ECO:0000313" key="2">
    <source>
        <dbReference type="Proteomes" id="UP001055811"/>
    </source>
</evidence>
<reference evidence="2" key="1">
    <citation type="journal article" date="2022" name="Mol. Ecol. Resour.">
        <title>The genomes of chicory, endive, great burdock and yacon provide insights into Asteraceae palaeo-polyploidization history and plant inulin production.</title>
        <authorList>
            <person name="Fan W."/>
            <person name="Wang S."/>
            <person name="Wang H."/>
            <person name="Wang A."/>
            <person name="Jiang F."/>
            <person name="Liu H."/>
            <person name="Zhao H."/>
            <person name="Xu D."/>
            <person name="Zhang Y."/>
        </authorList>
    </citation>
    <scope>NUCLEOTIDE SEQUENCE [LARGE SCALE GENOMIC DNA]</scope>
    <source>
        <strain evidence="2">cv. Punajuju</strain>
    </source>
</reference>
<gene>
    <name evidence="1" type="ORF">L2E82_21983</name>
</gene>
<sequence length="257" mass="27898">MGGICIRGTLKQSLAAEYRSDKDNSGFFGKLKPVKSLITSYDSGELMYGISRELKPSTPARVSSIKAPHVTTFVVDSRRNKVSILAFEVAKTIVKGSNLMQSLSEENIQTLKKEILYSEGVQLLVSTDSKELLRIAASDKKSSKSRKLVSGRVIWTKNYVAKDIEFVSTARAAILIGVNQLADAVKVTMGPKGRNVIIEQTHGSPKVTKDGVTVAKSINFDEKAKNVGANLVKQVASATNYAAGDGKVNIWESILNY</sequence>
<protein>
    <submittedName>
        <fullName evidence="1">Uncharacterized protein</fullName>
    </submittedName>
</protein>
<comment type="caution">
    <text evidence="1">The sequence shown here is derived from an EMBL/GenBank/DDBJ whole genome shotgun (WGS) entry which is preliminary data.</text>
</comment>
<organism evidence="1 2">
    <name type="scientific">Cichorium intybus</name>
    <name type="common">Chicory</name>
    <dbReference type="NCBI Taxonomy" id="13427"/>
    <lineage>
        <taxon>Eukaryota</taxon>
        <taxon>Viridiplantae</taxon>
        <taxon>Streptophyta</taxon>
        <taxon>Embryophyta</taxon>
        <taxon>Tracheophyta</taxon>
        <taxon>Spermatophyta</taxon>
        <taxon>Magnoliopsida</taxon>
        <taxon>eudicotyledons</taxon>
        <taxon>Gunneridae</taxon>
        <taxon>Pentapetalae</taxon>
        <taxon>asterids</taxon>
        <taxon>campanulids</taxon>
        <taxon>Asterales</taxon>
        <taxon>Asteraceae</taxon>
        <taxon>Cichorioideae</taxon>
        <taxon>Cichorieae</taxon>
        <taxon>Cichoriinae</taxon>
        <taxon>Cichorium</taxon>
    </lineage>
</organism>
<dbReference type="Proteomes" id="UP001055811">
    <property type="component" value="Linkage Group LG04"/>
</dbReference>